<accession>A0A3S2VS63</accession>
<dbReference type="EMBL" id="SADE01000001">
    <property type="protein sequence ID" value="RVU39266.1"/>
    <property type="molecule type" value="Genomic_DNA"/>
</dbReference>
<dbReference type="AlphaFoldDB" id="A0A3S2VS63"/>
<dbReference type="PROSITE" id="PS51257">
    <property type="entry name" value="PROKAR_LIPOPROTEIN"/>
    <property type="match status" value="1"/>
</dbReference>
<keyword evidence="3" id="KW-1185">Reference proteome</keyword>
<comment type="caution">
    <text evidence="2">The sequence shown here is derived from an EMBL/GenBank/DDBJ whole genome shotgun (WGS) entry which is preliminary data.</text>
</comment>
<gene>
    <name evidence="2" type="ORF">EOI86_08495</name>
</gene>
<reference evidence="3" key="1">
    <citation type="submission" date="2019-01" db="EMBL/GenBank/DDBJ databases">
        <title>Gri0909 isolated from a small marine red alga.</title>
        <authorList>
            <person name="Kim J."/>
            <person name="Jeong S.E."/>
            <person name="Jeon C.O."/>
        </authorList>
    </citation>
    <scope>NUCLEOTIDE SEQUENCE [LARGE SCALE GENOMIC DNA]</scope>
    <source>
        <strain evidence="3">Gri0909</strain>
    </source>
</reference>
<keyword evidence="1" id="KW-0732">Signal</keyword>
<name>A0A3S2VS63_9PROT</name>
<organism evidence="2 3">
    <name type="scientific">Hwanghaeella grinnelliae</name>
    <dbReference type="NCBI Taxonomy" id="2500179"/>
    <lineage>
        <taxon>Bacteria</taxon>
        <taxon>Pseudomonadati</taxon>
        <taxon>Pseudomonadota</taxon>
        <taxon>Alphaproteobacteria</taxon>
        <taxon>Rhodospirillales</taxon>
        <taxon>Rhodospirillaceae</taxon>
        <taxon>Hwanghaeella</taxon>
    </lineage>
</organism>
<evidence type="ECO:0000313" key="3">
    <source>
        <dbReference type="Proteomes" id="UP000287447"/>
    </source>
</evidence>
<evidence type="ECO:0008006" key="4">
    <source>
        <dbReference type="Google" id="ProtNLM"/>
    </source>
</evidence>
<feature type="chain" id="PRO_5018736749" description="DUF4136 domain-containing protein" evidence="1">
    <location>
        <begin position="22"/>
        <end position="183"/>
    </location>
</feature>
<evidence type="ECO:0000313" key="2">
    <source>
        <dbReference type="EMBL" id="RVU39266.1"/>
    </source>
</evidence>
<feature type="signal peptide" evidence="1">
    <location>
        <begin position="1"/>
        <end position="21"/>
    </location>
</feature>
<dbReference type="Proteomes" id="UP000287447">
    <property type="component" value="Unassembled WGS sequence"/>
</dbReference>
<sequence>MKSSLLGLAAASALLAGCATGDSVVVQNRYQAADYNYAVVQYYNAGKPSYVEVHNNPFDNAQADDRIAALMRGKNLGKPILFTANRNYAGGDTKVVVVFNPPSSLTGLAACNLDGGQAGNGNAGDHGYVLMSYCVNGQDKSSLRASAGSVNGLDDPALERLLARATYDLLPENFSKRQGSGSS</sequence>
<evidence type="ECO:0000256" key="1">
    <source>
        <dbReference type="SAM" id="SignalP"/>
    </source>
</evidence>
<dbReference type="RefSeq" id="WP_127764637.1">
    <property type="nucleotide sequence ID" value="NZ_SADE01000001.1"/>
</dbReference>
<protein>
    <recommendedName>
        <fullName evidence="4">DUF4136 domain-containing protein</fullName>
    </recommendedName>
</protein>
<proteinExistence type="predicted"/>